<dbReference type="RefSeq" id="WP_073097112.1">
    <property type="nucleotide sequence ID" value="NZ_FRCY01000016.1"/>
</dbReference>
<organism evidence="1 2">
    <name type="scientific">Cyclobacterium lianum</name>
    <dbReference type="NCBI Taxonomy" id="388280"/>
    <lineage>
        <taxon>Bacteria</taxon>
        <taxon>Pseudomonadati</taxon>
        <taxon>Bacteroidota</taxon>
        <taxon>Cytophagia</taxon>
        <taxon>Cytophagales</taxon>
        <taxon>Cyclobacteriaceae</taxon>
        <taxon>Cyclobacterium</taxon>
    </lineage>
</organism>
<dbReference type="InterPro" id="IPR023170">
    <property type="entry name" value="HhH_base_excis_C"/>
</dbReference>
<dbReference type="NCBIfam" id="TIGR02757">
    <property type="entry name" value="TIGR02757 family protein"/>
    <property type="match status" value="1"/>
</dbReference>
<name>A0A1M7QD04_9BACT</name>
<dbReference type="InterPro" id="IPR014127">
    <property type="entry name" value="CHP02757"/>
</dbReference>
<proteinExistence type="predicted"/>
<dbReference type="STRING" id="388280.SAMN04488057_11665"/>
<protein>
    <submittedName>
        <fullName evidence="1">TIGR02757 family protein</fullName>
    </submittedName>
</protein>
<sequence length="270" mass="31674">MGALKDFLEEKVLAFNRPDFIAEDPISIPHQYSRKQDIEIAGFFAAILAWGQRKTIINKCRELMGMMDNSPYEFMLHHSEDDLKPFVHFRHRTFNDIDTLYFIDFLSRFYRKHDSLEAAFTLGWTSGQNVMESLLINFHQFFFDLPHAPQRTRKHVATPGRKAACKRINMFLRWMVRKDNMGVDFGIWDTISPAQLVCPCDLHVDRVARRLGLIRRKPTDWQTAMELTENLRAMDATDPVKYDFALFGLGLMEKTDQKANTFYPENYPDH</sequence>
<dbReference type="Proteomes" id="UP000184513">
    <property type="component" value="Unassembled WGS sequence"/>
</dbReference>
<dbReference type="OrthoDB" id="9773332at2"/>
<dbReference type="Pfam" id="PF09674">
    <property type="entry name" value="DUF2400"/>
    <property type="match status" value="1"/>
</dbReference>
<dbReference type="GO" id="GO:0003824">
    <property type="term" value="F:catalytic activity"/>
    <property type="evidence" value="ECO:0007669"/>
    <property type="project" value="InterPro"/>
</dbReference>
<gene>
    <name evidence="1" type="ORF">SAMN04488057_11665</name>
</gene>
<evidence type="ECO:0000313" key="2">
    <source>
        <dbReference type="Proteomes" id="UP000184513"/>
    </source>
</evidence>
<dbReference type="GO" id="GO:0006281">
    <property type="term" value="P:DNA repair"/>
    <property type="evidence" value="ECO:0007669"/>
    <property type="project" value="InterPro"/>
</dbReference>
<accession>A0A1M7QD04</accession>
<keyword evidence="2" id="KW-1185">Reference proteome</keyword>
<dbReference type="InterPro" id="IPR011257">
    <property type="entry name" value="DNA_glycosylase"/>
</dbReference>
<dbReference type="SUPFAM" id="SSF48150">
    <property type="entry name" value="DNA-glycosylase"/>
    <property type="match status" value="1"/>
</dbReference>
<dbReference type="EMBL" id="FRCY01000016">
    <property type="protein sequence ID" value="SHN28471.1"/>
    <property type="molecule type" value="Genomic_DNA"/>
</dbReference>
<dbReference type="AlphaFoldDB" id="A0A1M7QD04"/>
<dbReference type="Gene3D" id="1.10.1670.10">
    <property type="entry name" value="Helix-hairpin-Helix base-excision DNA repair enzymes (C-terminal)"/>
    <property type="match status" value="1"/>
</dbReference>
<reference evidence="1 2" key="1">
    <citation type="submission" date="2016-11" db="EMBL/GenBank/DDBJ databases">
        <authorList>
            <person name="Jaros S."/>
            <person name="Januszkiewicz K."/>
            <person name="Wedrychowicz H."/>
        </authorList>
    </citation>
    <scope>NUCLEOTIDE SEQUENCE [LARGE SCALE GENOMIC DNA]</scope>
    <source>
        <strain evidence="1 2">CGMCC 1.6102</strain>
    </source>
</reference>
<evidence type="ECO:0000313" key="1">
    <source>
        <dbReference type="EMBL" id="SHN28471.1"/>
    </source>
</evidence>